<dbReference type="AlphaFoldDB" id="A0A9N9CZZ6"/>
<name>A0A9N9CZZ6_9GLOM</name>
<proteinExistence type="predicted"/>
<comment type="caution">
    <text evidence="1">The sequence shown here is derived from an EMBL/GenBank/DDBJ whole genome shotgun (WGS) entry which is preliminary data.</text>
</comment>
<protein>
    <submittedName>
        <fullName evidence="1">12789_t:CDS:1</fullName>
    </submittedName>
</protein>
<gene>
    <name evidence="1" type="ORF">CPELLU_LOCUS7787</name>
</gene>
<sequence length="142" mass="16990">MNYKLQQTLLKIHELLQPKENNIKIQFLKDQIQITYPNKDSLNTLIKETILLVFHQKKDTKIQNYIKEIFEASLNFDLEYLNEENTNNLLQVLVKPNLSNGINLFLYSKLETKFSQIDKKTFLQNIKQKIQRNRTYILKIAF</sequence>
<reference evidence="1" key="1">
    <citation type="submission" date="2021-06" db="EMBL/GenBank/DDBJ databases">
        <authorList>
            <person name="Kallberg Y."/>
            <person name="Tangrot J."/>
            <person name="Rosling A."/>
        </authorList>
    </citation>
    <scope>NUCLEOTIDE SEQUENCE</scope>
    <source>
        <strain evidence="1">FL966</strain>
    </source>
</reference>
<evidence type="ECO:0000313" key="1">
    <source>
        <dbReference type="EMBL" id="CAG8618266.1"/>
    </source>
</evidence>
<dbReference type="Proteomes" id="UP000789759">
    <property type="component" value="Unassembled WGS sequence"/>
</dbReference>
<accession>A0A9N9CZZ6</accession>
<evidence type="ECO:0000313" key="2">
    <source>
        <dbReference type="Proteomes" id="UP000789759"/>
    </source>
</evidence>
<organism evidence="1 2">
    <name type="scientific">Cetraspora pellucida</name>
    <dbReference type="NCBI Taxonomy" id="1433469"/>
    <lineage>
        <taxon>Eukaryota</taxon>
        <taxon>Fungi</taxon>
        <taxon>Fungi incertae sedis</taxon>
        <taxon>Mucoromycota</taxon>
        <taxon>Glomeromycotina</taxon>
        <taxon>Glomeromycetes</taxon>
        <taxon>Diversisporales</taxon>
        <taxon>Gigasporaceae</taxon>
        <taxon>Cetraspora</taxon>
    </lineage>
</organism>
<dbReference type="EMBL" id="CAJVQA010005330">
    <property type="protein sequence ID" value="CAG8618266.1"/>
    <property type="molecule type" value="Genomic_DNA"/>
</dbReference>
<keyword evidence="2" id="KW-1185">Reference proteome</keyword>